<proteinExistence type="predicted"/>
<evidence type="ECO:0000313" key="2">
    <source>
        <dbReference type="Proteomes" id="UP001347146"/>
    </source>
</evidence>
<organism evidence="1 2">
    <name type="scientific">Gordonia sesuvii</name>
    <dbReference type="NCBI Taxonomy" id="3116777"/>
    <lineage>
        <taxon>Bacteria</taxon>
        <taxon>Bacillati</taxon>
        <taxon>Actinomycetota</taxon>
        <taxon>Actinomycetes</taxon>
        <taxon>Mycobacteriales</taxon>
        <taxon>Gordoniaceae</taxon>
        <taxon>Gordonia</taxon>
    </lineage>
</organism>
<protein>
    <submittedName>
        <fullName evidence="1">Phage head morphogenesis protein</fullName>
    </submittedName>
</protein>
<comment type="caution">
    <text evidence="1">The sequence shown here is derived from an EMBL/GenBank/DDBJ whole genome shotgun (WGS) entry which is preliminary data.</text>
</comment>
<name>A0ABU7MF74_9ACTN</name>
<accession>A0ABU7MF74</accession>
<dbReference type="RefSeq" id="WP_330433469.1">
    <property type="nucleotide sequence ID" value="NZ_JAZDUF010000004.1"/>
</dbReference>
<dbReference type="EMBL" id="JAZDUF010000004">
    <property type="protein sequence ID" value="MEE3851757.1"/>
    <property type="molecule type" value="Genomic_DNA"/>
</dbReference>
<evidence type="ECO:0000313" key="1">
    <source>
        <dbReference type="EMBL" id="MEE3851757.1"/>
    </source>
</evidence>
<keyword evidence="2" id="KW-1185">Reference proteome</keyword>
<dbReference type="Proteomes" id="UP001347146">
    <property type="component" value="Unassembled WGS sequence"/>
</dbReference>
<reference evidence="1 2" key="1">
    <citation type="submission" date="2024-01" db="EMBL/GenBank/DDBJ databases">
        <title>Draft genome sequence of Gordonia sp. LSe1-13.</title>
        <authorList>
            <person name="Suphannarot A."/>
            <person name="Mingma R."/>
        </authorList>
    </citation>
    <scope>NUCLEOTIDE SEQUENCE [LARGE SCALE GENOMIC DNA]</scope>
    <source>
        <strain evidence="1 2">LSe1-13</strain>
    </source>
</reference>
<gene>
    <name evidence="1" type="ORF">VZC37_15550</name>
</gene>
<sequence length="432" mass="45245">MIGIDDIDRWNVGDIEAVFDVCASEEAHCDSQAAQLRNLSTFSTWDGDAAAAAQRSVGRTRVDLSQHGGQVAAIGRAASAAATKIQAIKDNLAKLRAEAAAKMFSIDNDGSVRSILQTVMSVEDANEREADRAALQVLVNQLLLNAEEADDALAAAIRAADGEIRPEQLPAAAFDGSYRGNYGIASLGLPQYPDGSLTEAETRNYYTEAEKRLKTLNDTLAKSDLPVEQRARIAVDLRNEIRTKARDLMADRDLAAQLFREEPNKSMDELIEHKANKYGMSREQALDDIIRSSSESRGSVNAAYGVDPANPKLPDPGEVESRVAARAGPAAEAAPAYGKGALSVVGKAAIPVAVAYEIYDGYHQVKDGNESVLEAAGSGTGTLAGGWAGAQYGMMAGVGGGPVGMAAGAVIGGIAGGLLGNRVGKQLGGLFD</sequence>